<gene>
    <name evidence="2" type="primary">LOC113790492</name>
</gene>
<evidence type="ECO:0000313" key="1">
    <source>
        <dbReference type="Proteomes" id="UP000515146"/>
    </source>
</evidence>
<proteinExistence type="predicted"/>
<dbReference type="RefSeq" id="XP_027195967.1">
    <property type="nucleotide sequence ID" value="XM_027340166.1"/>
</dbReference>
<evidence type="ECO:0000313" key="2">
    <source>
        <dbReference type="RefSeq" id="XP_027195967.1"/>
    </source>
</evidence>
<dbReference type="InParanoid" id="A0A6P6XR67"/>
<accession>A0A6P6XR67</accession>
<name>A0A6P6XR67_DERPT</name>
<keyword evidence="1" id="KW-1185">Reference proteome</keyword>
<dbReference type="AlphaFoldDB" id="A0A6P6XR67"/>
<organism evidence="1 2">
    <name type="scientific">Dermatophagoides pteronyssinus</name>
    <name type="common">European house dust mite</name>
    <dbReference type="NCBI Taxonomy" id="6956"/>
    <lineage>
        <taxon>Eukaryota</taxon>
        <taxon>Metazoa</taxon>
        <taxon>Ecdysozoa</taxon>
        <taxon>Arthropoda</taxon>
        <taxon>Chelicerata</taxon>
        <taxon>Arachnida</taxon>
        <taxon>Acari</taxon>
        <taxon>Acariformes</taxon>
        <taxon>Sarcoptiformes</taxon>
        <taxon>Astigmata</taxon>
        <taxon>Psoroptidia</taxon>
        <taxon>Analgoidea</taxon>
        <taxon>Pyroglyphidae</taxon>
        <taxon>Dermatophagoidinae</taxon>
        <taxon>Dermatophagoides</taxon>
    </lineage>
</organism>
<reference evidence="2" key="1">
    <citation type="submission" date="2025-08" db="UniProtKB">
        <authorList>
            <consortium name="RefSeq"/>
        </authorList>
    </citation>
    <scope>IDENTIFICATION</scope>
    <source>
        <strain evidence="2">Airmid</strain>
    </source>
</reference>
<protein>
    <submittedName>
        <fullName evidence="2">Uncharacterized protein LOC113790492</fullName>
    </submittedName>
</protein>
<dbReference type="KEGG" id="dpte:113790492"/>
<dbReference type="Proteomes" id="UP000515146">
    <property type="component" value="Unplaced"/>
</dbReference>
<sequence>MDWIPDTTETNYDNKNSESNTTDEESLDSNILIFIIIVCVIIIVILTVFIWILCCRFYRTMTLAGMLEQRQKKKMEKIKRKLVKELSTKFRDPDQSSSNTITRTTIGRSQKDEHEFMNHLDSEISLPLLQTPTNLHDKTNENLRKLRTKPTARLHSKHPSLLLTPSKRFESLKSIKT</sequence>